<feature type="non-terminal residue" evidence="2">
    <location>
        <position position="94"/>
    </location>
</feature>
<keyword evidence="1" id="KW-0812">Transmembrane</keyword>
<dbReference type="AlphaFoldDB" id="A0AAV4G757"/>
<name>A0AAV4G757_9GAST</name>
<evidence type="ECO:0000313" key="2">
    <source>
        <dbReference type="EMBL" id="GFR81547.1"/>
    </source>
</evidence>
<evidence type="ECO:0000313" key="3">
    <source>
        <dbReference type="Proteomes" id="UP000762676"/>
    </source>
</evidence>
<keyword evidence="1" id="KW-0472">Membrane</keyword>
<protein>
    <submittedName>
        <fullName evidence="2">Uncharacterized protein</fullName>
    </submittedName>
</protein>
<dbReference type="EMBL" id="BMAT01001206">
    <property type="protein sequence ID" value="GFR81547.1"/>
    <property type="molecule type" value="Genomic_DNA"/>
</dbReference>
<gene>
    <name evidence="2" type="ORF">ElyMa_000606500</name>
</gene>
<comment type="caution">
    <text evidence="2">The sequence shown here is derived from an EMBL/GenBank/DDBJ whole genome shotgun (WGS) entry which is preliminary data.</text>
</comment>
<proteinExistence type="predicted"/>
<organism evidence="2 3">
    <name type="scientific">Elysia marginata</name>
    <dbReference type="NCBI Taxonomy" id="1093978"/>
    <lineage>
        <taxon>Eukaryota</taxon>
        <taxon>Metazoa</taxon>
        <taxon>Spiralia</taxon>
        <taxon>Lophotrochozoa</taxon>
        <taxon>Mollusca</taxon>
        <taxon>Gastropoda</taxon>
        <taxon>Heterobranchia</taxon>
        <taxon>Euthyneura</taxon>
        <taxon>Panpulmonata</taxon>
        <taxon>Sacoglossa</taxon>
        <taxon>Placobranchoidea</taxon>
        <taxon>Plakobranchidae</taxon>
        <taxon>Elysia</taxon>
    </lineage>
</organism>
<sequence>MRRDELGELTLTEIMPRRWASARAAVPISSSLLPPPLPLLSSLLLTKQQNTRPPRRLLLVAVTVTLMMCVPTTPGVQGQTLTSLQSSFSDNLIS</sequence>
<dbReference type="Proteomes" id="UP000762676">
    <property type="component" value="Unassembled WGS sequence"/>
</dbReference>
<accession>A0AAV4G757</accession>
<evidence type="ECO:0000256" key="1">
    <source>
        <dbReference type="SAM" id="Phobius"/>
    </source>
</evidence>
<feature type="transmembrane region" description="Helical" evidence="1">
    <location>
        <begin position="57"/>
        <end position="76"/>
    </location>
</feature>
<keyword evidence="1" id="KW-1133">Transmembrane helix</keyword>
<keyword evidence="3" id="KW-1185">Reference proteome</keyword>
<reference evidence="2 3" key="1">
    <citation type="journal article" date="2021" name="Elife">
        <title>Chloroplast acquisition without the gene transfer in kleptoplastic sea slugs, Plakobranchus ocellatus.</title>
        <authorList>
            <person name="Maeda T."/>
            <person name="Takahashi S."/>
            <person name="Yoshida T."/>
            <person name="Shimamura S."/>
            <person name="Takaki Y."/>
            <person name="Nagai Y."/>
            <person name="Toyoda A."/>
            <person name="Suzuki Y."/>
            <person name="Arimoto A."/>
            <person name="Ishii H."/>
            <person name="Satoh N."/>
            <person name="Nishiyama T."/>
            <person name="Hasebe M."/>
            <person name="Maruyama T."/>
            <person name="Minagawa J."/>
            <person name="Obokata J."/>
            <person name="Shigenobu S."/>
        </authorList>
    </citation>
    <scope>NUCLEOTIDE SEQUENCE [LARGE SCALE GENOMIC DNA]</scope>
</reference>